<sequence length="155" mass="18508">MSPVSCVNRFRRMPIGRGRRNRTGFRRSGRVCSDGECQRRDDLQRFLHLLLLRCCCCCCRCRCRHDDVIVSRHGCKLLFRFVFVCFPLHNFVMSWKERDWSSRGKVVLLFVDMVTVHERNKHKSVDIDSLNACFKLCRHTLCQYLAIFVYLKKRK</sequence>
<organism evidence="1 2">
    <name type="scientific">Daphnia magna</name>
    <dbReference type="NCBI Taxonomy" id="35525"/>
    <lineage>
        <taxon>Eukaryota</taxon>
        <taxon>Metazoa</taxon>
        <taxon>Ecdysozoa</taxon>
        <taxon>Arthropoda</taxon>
        <taxon>Crustacea</taxon>
        <taxon>Branchiopoda</taxon>
        <taxon>Diplostraca</taxon>
        <taxon>Cladocera</taxon>
        <taxon>Anomopoda</taxon>
        <taxon>Daphniidae</taxon>
        <taxon>Daphnia</taxon>
    </lineage>
</organism>
<dbReference type="Proteomes" id="UP000076858">
    <property type="component" value="Unassembled WGS sequence"/>
</dbReference>
<gene>
    <name evidence="1" type="ORF">APZ42_020978</name>
</gene>
<dbReference type="AlphaFoldDB" id="A0A164X2Q5"/>
<comment type="caution">
    <text evidence="1">The sequence shown here is derived from an EMBL/GenBank/DDBJ whole genome shotgun (WGS) entry which is preliminary data.</text>
</comment>
<reference evidence="1 2" key="1">
    <citation type="submission" date="2016-03" db="EMBL/GenBank/DDBJ databases">
        <title>EvidentialGene: Evidence-directed Construction of Genes on Genomes.</title>
        <authorList>
            <person name="Gilbert D.G."/>
            <person name="Choi J.-H."/>
            <person name="Mockaitis K."/>
            <person name="Colbourne J."/>
            <person name="Pfrender M."/>
        </authorList>
    </citation>
    <scope>NUCLEOTIDE SEQUENCE [LARGE SCALE GENOMIC DNA]</scope>
    <source>
        <strain evidence="1 2">Xinb3</strain>
        <tissue evidence="1">Complete organism</tissue>
    </source>
</reference>
<evidence type="ECO:0000313" key="2">
    <source>
        <dbReference type="Proteomes" id="UP000076858"/>
    </source>
</evidence>
<keyword evidence="2" id="KW-1185">Reference proteome</keyword>
<dbReference type="EMBL" id="LRGB01001034">
    <property type="protein sequence ID" value="KZS13813.1"/>
    <property type="molecule type" value="Genomic_DNA"/>
</dbReference>
<evidence type="ECO:0000313" key="1">
    <source>
        <dbReference type="EMBL" id="KZS13813.1"/>
    </source>
</evidence>
<proteinExistence type="predicted"/>
<name>A0A164X2Q5_9CRUS</name>
<protein>
    <submittedName>
        <fullName evidence="1">Uncharacterized protein</fullName>
    </submittedName>
</protein>
<accession>A0A164X2Q5</accession>